<proteinExistence type="predicted"/>
<organism evidence="3 4">
    <name type="scientific">Gillisia limnaea (strain DSM 15749 / LMG 21470 / R-8282)</name>
    <dbReference type="NCBI Taxonomy" id="865937"/>
    <lineage>
        <taxon>Bacteria</taxon>
        <taxon>Pseudomonadati</taxon>
        <taxon>Bacteroidota</taxon>
        <taxon>Flavobacteriia</taxon>
        <taxon>Flavobacteriales</taxon>
        <taxon>Flavobacteriaceae</taxon>
        <taxon>Gillisia</taxon>
    </lineage>
</organism>
<accession>H2BQZ4</accession>
<dbReference type="Proteomes" id="UP000003844">
    <property type="component" value="Unassembled WGS sequence"/>
</dbReference>
<dbReference type="InterPro" id="IPR036291">
    <property type="entry name" value="NAD(P)-bd_dom_sf"/>
</dbReference>
<evidence type="ECO:0000313" key="4">
    <source>
        <dbReference type="Proteomes" id="UP000003844"/>
    </source>
</evidence>
<evidence type="ECO:0000259" key="1">
    <source>
        <dbReference type="Pfam" id="PF03807"/>
    </source>
</evidence>
<dbReference type="eggNOG" id="COG5495">
    <property type="taxonomic scope" value="Bacteria"/>
</dbReference>
<dbReference type="SUPFAM" id="SSF48179">
    <property type="entry name" value="6-phosphogluconate dehydrogenase C-terminal domain-like"/>
    <property type="match status" value="1"/>
</dbReference>
<sequence>MKSIVLFGTGNVAFHLFRAFSNSENFKVIQVYNHSAESLEPFKGKVPTTKKFSEIFPADIYLLAVKDDAIGEIVSKIKNPEALILHTSGAVPVAVFQDFEHAGVFYPLQTFSKNKSVDFKNVPICIEANTKANLEVLEQLANSISNKVYQISSSQRKSLHVAAVFVSNFVNYLYTEGEAICEKNGIPFEILHPLIRETASKIESMSPKDAQTGPAMRNDQEVINSHLPLLNSEQQKIYQILTSSIQNLHGKEL</sequence>
<dbReference type="STRING" id="865937.Gilli_0155"/>
<dbReference type="Pfam" id="PF03807">
    <property type="entry name" value="F420_oxidored"/>
    <property type="match status" value="1"/>
</dbReference>
<dbReference type="OrthoDB" id="9810755at2"/>
<gene>
    <name evidence="3" type="ORF">Gilli_0155</name>
</gene>
<evidence type="ECO:0008006" key="5">
    <source>
        <dbReference type="Google" id="ProtNLM"/>
    </source>
</evidence>
<dbReference type="PANTHER" id="PTHR40459:SF1">
    <property type="entry name" value="CONSERVED HYPOTHETICAL ALANINE AND LEUCINE RICH PROTEIN"/>
    <property type="match status" value="1"/>
</dbReference>
<feature type="domain" description="Pyrroline-5-carboxylate reductase catalytic N-terminal" evidence="1">
    <location>
        <begin position="4"/>
        <end position="79"/>
    </location>
</feature>
<dbReference type="InterPro" id="IPR037108">
    <property type="entry name" value="TM1727-like_C_sf"/>
</dbReference>
<evidence type="ECO:0000259" key="2">
    <source>
        <dbReference type="Pfam" id="PF10728"/>
    </source>
</evidence>
<dbReference type="InterPro" id="IPR008927">
    <property type="entry name" value="6-PGluconate_DH-like_C_sf"/>
</dbReference>
<dbReference type="SUPFAM" id="SSF51735">
    <property type="entry name" value="NAD(P)-binding Rossmann-fold domains"/>
    <property type="match status" value="1"/>
</dbReference>
<evidence type="ECO:0000313" key="3">
    <source>
        <dbReference type="EMBL" id="EHQ04313.1"/>
    </source>
</evidence>
<reference evidence="4" key="1">
    <citation type="journal article" date="2012" name="Stand. Genomic Sci.">
        <title>Genome sequence of the Antarctic rhodopsins-containing flavobacterium Gillisia limnaea type strain (R-8282(T)).</title>
        <authorList>
            <person name="Riedel T."/>
            <person name="Held B."/>
            <person name="Nolan M."/>
            <person name="Lucas S."/>
            <person name="Lapidus A."/>
            <person name="Tice H."/>
            <person name="Del Rio T.G."/>
            <person name="Cheng J.F."/>
            <person name="Han C."/>
            <person name="Tapia R."/>
            <person name="Goodwin L.A."/>
            <person name="Pitluck S."/>
            <person name="Liolios K."/>
            <person name="Mavromatis K."/>
            <person name="Pagani I."/>
            <person name="Ivanova N."/>
            <person name="Mikhailova N."/>
            <person name="Pati A."/>
            <person name="Chen A."/>
            <person name="Palaniappan K."/>
            <person name="Land M."/>
            <person name="Rohde M."/>
            <person name="Tindall B.J."/>
            <person name="Detter J.C."/>
            <person name="Goker M."/>
            <person name="Bristow J."/>
            <person name="Eisen J.A."/>
            <person name="Markowitz V."/>
            <person name="Hugenholtz P."/>
            <person name="Kyrpides N.C."/>
            <person name="Klenk H.P."/>
            <person name="Woyke T."/>
        </authorList>
    </citation>
    <scope>NUCLEOTIDE SEQUENCE [LARGE SCALE GENOMIC DNA]</scope>
    <source>
        <strain evidence="4">DSM 15749 / LMG 21470 / R-8282</strain>
    </source>
</reference>
<protein>
    <recommendedName>
        <fullName evidence="5">DUF2520 domain-containing protein</fullName>
    </recommendedName>
</protein>
<dbReference type="InterPro" id="IPR028939">
    <property type="entry name" value="P5C_Rdtase_cat_N"/>
</dbReference>
<dbReference type="Pfam" id="PF10728">
    <property type="entry name" value="DUF2520"/>
    <property type="match status" value="1"/>
</dbReference>
<dbReference type="AlphaFoldDB" id="H2BQZ4"/>
<keyword evidence="4" id="KW-1185">Reference proteome</keyword>
<feature type="domain" description="DUF2520" evidence="2">
    <location>
        <begin position="122"/>
        <end position="244"/>
    </location>
</feature>
<dbReference type="EMBL" id="JH594605">
    <property type="protein sequence ID" value="EHQ04313.1"/>
    <property type="molecule type" value="Genomic_DNA"/>
</dbReference>
<dbReference type="HOGENOM" id="CLU_055635_1_1_10"/>
<name>H2BQZ4_GILLR</name>
<dbReference type="Gene3D" id="1.10.1040.20">
    <property type="entry name" value="ProC-like, C-terminal domain"/>
    <property type="match status" value="1"/>
</dbReference>
<dbReference type="InterPro" id="IPR018931">
    <property type="entry name" value="DUF2520"/>
</dbReference>
<dbReference type="RefSeq" id="WP_006987205.1">
    <property type="nucleotide sequence ID" value="NZ_JH594605.1"/>
</dbReference>
<dbReference type="Gene3D" id="3.40.50.720">
    <property type="entry name" value="NAD(P)-binding Rossmann-like Domain"/>
    <property type="match status" value="1"/>
</dbReference>
<dbReference type="PANTHER" id="PTHR40459">
    <property type="entry name" value="CONSERVED HYPOTHETICAL ALANINE AND LEUCINE RICH PROTEIN"/>
    <property type="match status" value="1"/>
</dbReference>